<dbReference type="PANTHER" id="PTHR21860:SF2">
    <property type="entry name" value="GENERAL TRANSCRIPTION FACTOR 3C POLYPEPTIDE 6"/>
    <property type="match status" value="1"/>
</dbReference>
<dbReference type="EMBL" id="CADEBC010000575">
    <property type="protein sequence ID" value="CAB3255526.1"/>
    <property type="molecule type" value="Genomic_DNA"/>
</dbReference>
<organism evidence="2 3">
    <name type="scientific">Arctia plantaginis</name>
    <name type="common">Wood tiger moth</name>
    <name type="synonym">Phalaena plantaginis</name>
    <dbReference type="NCBI Taxonomy" id="874455"/>
    <lineage>
        <taxon>Eukaryota</taxon>
        <taxon>Metazoa</taxon>
        <taxon>Ecdysozoa</taxon>
        <taxon>Arthropoda</taxon>
        <taxon>Hexapoda</taxon>
        <taxon>Insecta</taxon>
        <taxon>Pterygota</taxon>
        <taxon>Neoptera</taxon>
        <taxon>Endopterygota</taxon>
        <taxon>Lepidoptera</taxon>
        <taxon>Glossata</taxon>
        <taxon>Ditrysia</taxon>
        <taxon>Noctuoidea</taxon>
        <taxon>Erebidae</taxon>
        <taxon>Arctiinae</taxon>
        <taxon>Arctia</taxon>
    </lineage>
</organism>
<evidence type="ECO:0000259" key="1">
    <source>
        <dbReference type="Pfam" id="PF10419"/>
    </source>
</evidence>
<dbReference type="Gene3D" id="2.60.40.4370">
    <property type="match status" value="1"/>
</dbReference>
<accession>A0A8S1B798</accession>
<reference evidence="2 3" key="1">
    <citation type="submission" date="2020-04" db="EMBL/GenBank/DDBJ databases">
        <authorList>
            <person name="Wallbank WR R."/>
            <person name="Pardo Diaz C."/>
            <person name="Kozak K."/>
            <person name="Martin S."/>
            <person name="Jiggins C."/>
            <person name="Moest M."/>
            <person name="Warren A I."/>
            <person name="Byers J.R.P. K."/>
            <person name="Montejo-Kovacevich G."/>
            <person name="Yen C E."/>
        </authorList>
    </citation>
    <scope>NUCLEOTIDE SEQUENCE [LARGE SCALE GENOMIC DNA]</scope>
</reference>
<evidence type="ECO:0000313" key="3">
    <source>
        <dbReference type="Proteomes" id="UP000494106"/>
    </source>
</evidence>
<comment type="caution">
    <text evidence="2">The sequence shown here is derived from an EMBL/GenBank/DDBJ whole genome shotgun (WGS) entry which is preliminary data.</text>
</comment>
<dbReference type="GO" id="GO:0006383">
    <property type="term" value="P:transcription by RNA polymerase III"/>
    <property type="evidence" value="ECO:0007669"/>
    <property type="project" value="InterPro"/>
</dbReference>
<dbReference type="InterPro" id="IPR042771">
    <property type="entry name" value="GTF3C6-like"/>
</dbReference>
<dbReference type="Proteomes" id="UP000494106">
    <property type="component" value="Unassembled WGS sequence"/>
</dbReference>
<dbReference type="OrthoDB" id="1877767at2759"/>
<evidence type="ECO:0000313" key="2">
    <source>
        <dbReference type="EMBL" id="CAB3255526.1"/>
    </source>
</evidence>
<dbReference type="Pfam" id="PF10419">
    <property type="entry name" value="TFIIIC_sub6"/>
    <property type="match status" value="1"/>
</dbReference>
<name>A0A8S1B798_ARCPL</name>
<dbReference type="PANTHER" id="PTHR21860">
    <property type="entry name" value="TRANSCRIPTION INITIATION FACTOR IIIC TFIIIC , POLYPEPTIDE 6-RELATED"/>
    <property type="match status" value="1"/>
</dbReference>
<gene>
    <name evidence="2" type="ORF">APLA_LOCUS14983</name>
</gene>
<dbReference type="GO" id="GO:0000127">
    <property type="term" value="C:transcription factor TFIIIC complex"/>
    <property type="evidence" value="ECO:0007669"/>
    <property type="project" value="TreeGrafter"/>
</dbReference>
<keyword evidence="3" id="KW-1185">Reference proteome</keyword>
<dbReference type="AlphaFoldDB" id="A0A8S1B798"/>
<sequence length="195" mass="22907">MRIRQDVNVSQKRTRYHKVSILFSCPYVRPTETDRQCVINRERTSMSVEVSDAEEEILVYAEFEDSVNIEKYRAVHVLGVDEQNPIIQMDDTFFTGKYENALGTYMFFEEDPEPKTDDPLFDKLPEKNLKYVCKTRKYLNMEHAYITPKEGHSLQNQKQEPQDDIEAVNFKSLQEAIDNFKNLFESDEAKDKAKS</sequence>
<dbReference type="InterPro" id="IPR019481">
    <property type="entry name" value="TFIIIC_triple_barrel"/>
</dbReference>
<protein>
    <recommendedName>
        <fullName evidence="1">Transcription factor TFIIIC triple barrel domain-containing protein</fullName>
    </recommendedName>
</protein>
<feature type="domain" description="Transcription factor TFIIIC triple barrel" evidence="1">
    <location>
        <begin position="54"/>
        <end position="146"/>
    </location>
</feature>
<proteinExistence type="predicted"/>